<keyword evidence="2" id="KW-0472">Membrane</keyword>
<dbReference type="Proteomes" id="UP001320876">
    <property type="component" value="Unassembled WGS sequence"/>
</dbReference>
<evidence type="ECO:0000313" key="4">
    <source>
        <dbReference type="Proteomes" id="UP001320876"/>
    </source>
</evidence>
<dbReference type="EMBL" id="JAPDDT010000004">
    <property type="protein sequence ID" value="MCW1923220.1"/>
    <property type="molecule type" value="Genomic_DNA"/>
</dbReference>
<accession>A0ABT3GI78</accession>
<dbReference type="RefSeq" id="WP_264487325.1">
    <property type="nucleotide sequence ID" value="NZ_JAPDDT010000004.1"/>
</dbReference>
<reference evidence="3 4" key="1">
    <citation type="submission" date="2022-10" db="EMBL/GenBank/DDBJ databases">
        <title>Luteolibacter arcticus strain CCTCC AB 2014275, whole genome shotgun sequencing project.</title>
        <authorList>
            <person name="Zhao G."/>
            <person name="Shen L."/>
        </authorList>
    </citation>
    <scope>NUCLEOTIDE SEQUENCE [LARGE SCALE GENOMIC DNA]</scope>
    <source>
        <strain evidence="3 4">CCTCC AB 2014275</strain>
    </source>
</reference>
<feature type="region of interest" description="Disordered" evidence="1">
    <location>
        <begin position="10"/>
        <end position="30"/>
    </location>
</feature>
<proteinExistence type="predicted"/>
<feature type="transmembrane region" description="Helical" evidence="2">
    <location>
        <begin position="49"/>
        <end position="75"/>
    </location>
</feature>
<organism evidence="3 4">
    <name type="scientific">Luteolibacter arcticus</name>
    <dbReference type="NCBI Taxonomy" id="1581411"/>
    <lineage>
        <taxon>Bacteria</taxon>
        <taxon>Pseudomonadati</taxon>
        <taxon>Verrucomicrobiota</taxon>
        <taxon>Verrucomicrobiia</taxon>
        <taxon>Verrucomicrobiales</taxon>
        <taxon>Verrucomicrobiaceae</taxon>
        <taxon>Luteolibacter</taxon>
    </lineage>
</organism>
<protein>
    <submittedName>
        <fullName evidence="3">Uncharacterized protein</fullName>
    </submittedName>
</protein>
<keyword evidence="2" id="KW-0812">Transmembrane</keyword>
<keyword evidence="2" id="KW-1133">Transmembrane helix</keyword>
<sequence length="102" mass="11003">MPDTIEAEVLEIDGSPPPTPNDPEHTRRQDPWQAMRGRVVNLDRRWWPLWVLLGIVALGLILTVGVVIGAVVIVLKIVGGVLRFLIGGGGGSRAGISLSRPH</sequence>
<evidence type="ECO:0000313" key="3">
    <source>
        <dbReference type="EMBL" id="MCW1923220.1"/>
    </source>
</evidence>
<evidence type="ECO:0000256" key="2">
    <source>
        <dbReference type="SAM" id="Phobius"/>
    </source>
</evidence>
<name>A0ABT3GI78_9BACT</name>
<keyword evidence="4" id="KW-1185">Reference proteome</keyword>
<gene>
    <name evidence="3" type="ORF">OKA05_11705</name>
</gene>
<evidence type="ECO:0000256" key="1">
    <source>
        <dbReference type="SAM" id="MobiDB-lite"/>
    </source>
</evidence>
<comment type="caution">
    <text evidence="3">The sequence shown here is derived from an EMBL/GenBank/DDBJ whole genome shotgun (WGS) entry which is preliminary data.</text>
</comment>